<dbReference type="Gene3D" id="3.30.530.20">
    <property type="match status" value="1"/>
</dbReference>
<dbReference type="Proteomes" id="UP001172457">
    <property type="component" value="Chromosome 3"/>
</dbReference>
<keyword evidence="2" id="KW-0017">Alkaloid metabolism</keyword>
<dbReference type="Pfam" id="PF00407">
    <property type="entry name" value="Bet_v_1"/>
    <property type="match status" value="1"/>
</dbReference>
<dbReference type="InterPro" id="IPR023393">
    <property type="entry name" value="START-like_dom_sf"/>
</dbReference>
<feature type="domain" description="Bet v I/Major latex protein" evidence="3">
    <location>
        <begin position="3"/>
        <end position="153"/>
    </location>
</feature>
<sequence>MFGTLSDEVEVKVSADKAWQLYGTLELADIAAKYIVDEIEIIEGNGGVGTIIKITFKPGSGISYYKEKYTVVDDEKRVKEAEVIEGGYLDFGFTLFRVRFEIKDSPNDETSSSCLIKTTIEYEVKEEAAANASFATIDPFVALNKFASEHLLNSA</sequence>
<dbReference type="EMBL" id="JARYMX010000003">
    <property type="protein sequence ID" value="KAJ9559000.1"/>
    <property type="molecule type" value="Genomic_DNA"/>
</dbReference>
<accession>A0AA38TQB1</accession>
<dbReference type="CDD" id="cd07816">
    <property type="entry name" value="Bet_v1-like"/>
    <property type="match status" value="1"/>
</dbReference>
<organism evidence="4 5">
    <name type="scientific">Centaurea solstitialis</name>
    <name type="common">yellow star-thistle</name>
    <dbReference type="NCBI Taxonomy" id="347529"/>
    <lineage>
        <taxon>Eukaryota</taxon>
        <taxon>Viridiplantae</taxon>
        <taxon>Streptophyta</taxon>
        <taxon>Embryophyta</taxon>
        <taxon>Tracheophyta</taxon>
        <taxon>Spermatophyta</taxon>
        <taxon>Magnoliopsida</taxon>
        <taxon>eudicotyledons</taxon>
        <taxon>Gunneridae</taxon>
        <taxon>Pentapetalae</taxon>
        <taxon>asterids</taxon>
        <taxon>campanulids</taxon>
        <taxon>Asterales</taxon>
        <taxon>Asteraceae</taxon>
        <taxon>Carduoideae</taxon>
        <taxon>Cardueae</taxon>
        <taxon>Centaureinae</taxon>
        <taxon>Centaurea</taxon>
    </lineage>
</organism>
<evidence type="ECO:0000256" key="2">
    <source>
        <dbReference type="ARBA" id="ARBA00022589"/>
    </source>
</evidence>
<keyword evidence="5" id="KW-1185">Reference proteome</keyword>
<dbReference type="GO" id="GO:0005634">
    <property type="term" value="C:nucleus"/>
    <property type="evidence" value="ECO:0007669"/>
    <property type="project" value="TreeGrafter"/>
</dbReference>
<evidence type="ECO:0000259" key="3">
    <source>
        <dbReference type="Pfam" id="PF00407"/>
    </source>
</evidence>
<comment type="caution">
    <text evidence="4">The sequence shown here is derived from an EMBL/GenBank/DDBJ whole genome shotgun (WGS) entry which is preliminary data.</text>
</comment>
<dbReference type="GO" id="GO:0004864">
    <property type="term" value="F:protein phosphatase inhibitor activity"/>
    <property type="evidence" value="ECO:0007669"/>
    <property type="project" value="TreeGrafter"/>
</dbReference>
<gene>
    <name evidence="4" type="ORF">OSB04_013614</name>
</gene>
<dbReference type="GO" id="GO:0005737">
    <property type="term" value="C:cytoplasm"/>
    <property type="evidence" value="ECO:0007669"/>
    <property type="project" value="TreeGrafter"/>
</dbReference>
<dbReference type="FunFam" id="3.30.530.20:FF:000007">
    <property type="entry name" value="Major pollen allergen Bet v 1-A"/>
    <property type="match status" value="1"/>
</dbReference>
<protein>
    <recommendedName>
        <fullName evidence="3">Bet v I/Major latex protein domain-containing protein</fullName>
    </recommendedName>
</protein>
<dbReference type="GO" id="GO:0009738">
    <property type="term" value="P:abscisic acid-activated signaling pathway"/>
    <property type="evidence" value="ECO:0007669"/>
    <property type="project" value="TreeGrafter"/>
</dbReference>
<dbReference type="GO" id="GO:0038023">
    <property type="term" value="F:signaling receptor activity"/>
    <property type="evidence" value="ECO:0007669"/>
    <property type="project" value="TreeGrafter"/>
</dbReference>
<dbReference type="AlphaFoldDB" id="A0AA38TQB1"/>
<dbReference type="PANTHER" id="PTHR31213:SF19">
    <property type="entry name" value="BET V I_MAJOR LATEX PROTEIN DOMAIN-CONTAINING PROTEIN"/>
    <property type="match status" value="1"/>
</dbReference>
<dbReference type="SUPFAM" id="SSF55961">
    <property type="entry name" value="Bet v1-like"/>
    <property type="match status" value="1"/>
</dbReference>
<evidence type="ECO:0000313" key="4">
    <source>
        <dbReference type="EMBL" id="KAJ9559000.1"/>
    </source>
</evidence>
<dbReference type="PANTHER" id="PTHR31213">
    <property type="entry name" value="OS08G0374000 PROTEIN-RELATED"/>
    <property type="match status" value="1"/>
</dbReference>
<dbReference type="InterPro" id="IPR050279">
    <property type="entry name" value="Plant_def-hormone_signal"/>
</dbReference>
<dbReference type="GO" id="GO:0010427">
    <property type="term" value="F:abscisic acid binding"/>
    <property type="evidence" value="ECO:0007669"/>
    <property type="project" value="TreeGrafter"/>
</dbReference>
<evidence type="ECO:0000256" key="1">
    <source>
        <dbReference type="ARBA" id="ARBA00009744"/>
    </source>
</evidence>
<reference evidence="4" key="1">
    <citation type="submission" date="2023-03" db="EMBL/GenBank/DDBJ databases">
        <title>Chromosome-scale reference genome and RAD-based genetic map of yellow starthistle (Centaurea solstitialis) reveal putative structural variation and QTLs associated with invader traits.</title>
        <authorList>
            <person name="Reatini B."/>
            <person name="Cang F.A."/>
            <person name="Jiang Q."/>
            <person name="Mckibben M.T.W."/>
            <person name="Barker M.S."/>
            <person name="Rieseberg L.H."/>
            <person name="Dlugosch K.M."/>
        </authorList>
    </citation>
    <scope>NUCLEOTIDE SEQUENCE</scope>
    <source>
        <strain evidence="4">CAN-66</strain>
        <tissue evidence="4">Leaf</tissue>
    </source>
</reference>
<dbReference type="InterPro" id="IPR000916">
    <property type="entry name" value="Bet_v_I/MLP"/>
</dbReference>
<proteinExistence type="inferred from homology"/>
<dbReference type="GO" id="GO:0006952">
    <property type="term" value="P:defense response"/>
    <property type="evidence" value="ECO:0007669"/>
    <property type="project" value="InterPro"/>
</dbReference>
<comment type="similarity">
    <text evidence="1">Belongs to the BetVI family.</text>
</comment>
<evidence type="ECO:0000313" key="5">
    <source>
        <dbReference type="Proteomes" id="UP001172457"/>
    </source>
</evidence>
<dbReference type="GO" id="GO:0009820">
    <property type="term" value="P:alkaloid metabolic process"/>
    <property type="evidence" value="ECO:0007669"/>
    <property type="project" value="UniProtKB-KW"/>
</dbReference>
<name>A0AA38TQB1_9ASTR</name>